<dbReference type="RefSeq" id="WP_146298318.1">
    <property type="nucleotide sequence ID" value="NZ_CP042301.2"/>
</dbReference>
<dbReference type="Pfam" id="PF05050">
    <property type="entry name" value="Methyltransf_21"/>
    <property type="match status" value="1"/>
</dbReference>
<dbReference type="GO" id="GO:0006888">
    <property type="term" value="P:endoplasmic reticulum to Golgi vesicle-mediated transport"/>
    <property type="evidence" value="ECO:0007669"/>
    <property type="project" value="TreeGrafter"/>
</dbReference>
<dbReference type="GO" id="GO:0005886">
    <property type="term" value="C:plasma membrane"/>
    <property type="evidence" value="ECO:0007669"/>
    <property type="project" value="TreeGrafter"/>
</dbReference>
<dbReference type="OrthoDB" id="938855at2"/>
<keyword evidence="2" id="KW-0808">Transferase</keyword>
<accession>A0A5B8KVQ4</accession>
<proteinExistence type="predicted"/>
<keyword evidence="2" id="KW-0489">Methyltransferase</keyword>
<evidence type="ECO:0000259" key="1">
    <source>
        <dbReference type="Pfam" id="PF05050"/>
    </source>
</evidence>
<dbReference type="GO" id="GO:0016197">
    <property type="term" value="P:endosomal transport"/>
    <property type="evidence" value="ECO:0007669"/>
    <property type="project" value="TreeGrafter"/>
</dbReference>
<dbReference type="KEGG" id="niy:FQ775_04335"/>
<protein>
    <submittedName>
        <fullName evidence="2">FkbM family methyltransferase</fullName>
    </submittedName>
</protein>
<dbReference type="InterPro" id="IPR029063">
    <property type="entry name" value="SAM-dependent_MTases_sf"/>
</dbReference>
<gene>
    <name evidence="2" type="ORF">FQ775_04335</name>
</gene>
<dbReference type="AlphaFoldDB" id="A0A5B8KVQ4"/>
<dbReference type="InterPro" id="IPR053202">
    <property type="entry name" value="EGF_Rcpt_Signaling_Reg"/>
</dbReference>
<evidence type="ECO:0000313" key="2">
    <source>
        <dbReference type="EMBL" id="QDY99664.1"/>
    </source>
</evidence>
<dbReference type="GO" id="GO:0008168">
    <property type="term" value="F:methyltransferase activity"/>
    <property type="evidence" value="ECO:0007669"/>
    <property type="project" value="UniProtKB-KW"/>
</dbReference>
<name>A0A5B8KVQ4_9HYPH</name>
<evidence type="ECO:0000313" key="3">
    <source>
        <dbReference type="Proteomes" id="UP000321389"/>
    </source>
</evidence>
<feature type="domain" description="Methyltransferase FkbM" evidence="1">
    <location>
        <begin position="59"/>
        <end position="228"/>
    </location>
</feature>
<dbReference type="PANTHER" id="PTHR34009:SF2">
    <property type="entry name" value="PROTEIN STAR"/>
    <property type="match status" value="1"/>
</dbReference>
<keyword evidence="3" id="KW-1185">Reference proteome</keyword>
<dbReference type="EMBL" id="CP042301">
    <property type="protein sequence ID" value="QDY99664.1"/>
    <property type="molecule type" value="Genomic_DNA"/>
</dbReference>
<dbReference type="PANTHER" id="PTHR34009">
    <property type="entry name" value="PROTEIN STAR"/>
    <property type="match status" value="1"/>
</dbReference>
<dbReference type="GO" id="GO:0032259">
    <property type="term" value="P:methylation"/>
    <property type="evidence" value="ECO:0007669"/>
    <property type="project" value="UniProtKB-KW"/>
</dbReference>
<dbReference type="InterPro" id="IPR006342">
    <property type="entry name" value="FkbM_mtfrase"/>
</dbReference>
<reference evidence="2" key="1">
    <citation type="submission" date="2020-04" db="EMBL/GenBank/DDBJ databases">
        <title>Nitratireductor sp. nov. isolated from mangrove soil.</title>
        <authorList>
            <person name="Ye Y."/>
        </authorList>
    </citation>
    <scope>NUCLEOTIDE SEQUENCE</scope>
    <source>
        <strain evidence="2">SY7</strain>
    </source>
</reference>
<dbReference type="GO" id="GO:0005737">
    <property type="term" value="C:cytoplasm"/>
    <property type="evidence" value="ECO:0007669"/>
    <property type="project" value="GOC"/>
</dbReference>
<dbReference type="Gene3D" id="3.40.50.150">
    <property type="entry name" value="Vaccinia Virus protein VP39"/>
    <property type="match status" value="1"/>
</dbReference>
<organism evidence="2 3">
    <name type="scientific">Nitratireductor mangrovi</name>
    <dbReference type="NCBI Taxonomy" id="2599600"/>
    <lineage>
        <taxon>Bacteria</taxon>
        <taxon>Pseudomonadati</taxon>
        <taxon>Pseudomonadota</taxon>
        <taxon>Alphaproteobacteria</taxon>
        <taxon>Hyphomicrobiales</taxon>
        <taxon>Phyllobacteriaceae</taxon>
        <taxon>Nitratireductor</taxon>
    </lineage>
</organism>
<sequence>MLRQLRNLRDLGRIRTSPRSFRRNKPQFLVANPELEFGNLLEFFALGFGNRHEDFYFVQIGAFDGVDGDPLNELVSRHQWAGVLVEPQRAAFEKLQQTYHGYERLRLLNVAIGPEDGETTIYTRKSGPISTASMRQEFLIKPGRGSGRSEITAERVTCLTPRTLLREAGAPDRIDLVQIDAEGFDFEIIKAFDLDAVRPRIIRYEHILLSETDKNRCLAHLAAHGYRFLLEDSDTLAVLTD</sequence>
<dbReference type="Proteomes" id="UP000321389">
    <property type="component" value="Chromosome"/>
</dbReference>
<dbReference type="NCBIfam" id="TIGR01444">
    <property type="entry name" value="fkbM_fam"/>
    <property type="match status" value="1"/>
</dbReference>
<dbReference type="SUPFAM" id="SSF53335">
    <property type="entry name" value="S-adenosyl-L-methionine-dependent methyltransferases"/>
    <property type="match status" value="1"/>
</dbReference>